<gene>
    <name evidence="1" type="ORF">WH47_11033</name>
</gene>
<sequence length="69" mass="7811">MGKLVKMYSNAFKNVIYQEIPTTPKNMGQRITAVCAEINSETIRCARDSTIQKLQVCIDANGQHFKHLL</sequence>
<organism evidence="1 2">
    <name type="scientific">Habropoda laboriosa</name>
    <dbReference type="NCBI Taxonomy" id="597456"/>
    <lineage>
        <taxon>Eukaryota</taxon>
        <taxon>Metazoa</taxon>
        <taxon>Ecdysozoa</taxon>
        <taxon>Arthropoda</taxon>
        <taxon>Hexapoda</taxon>
        <taxon>Insecta</taxon>
        <taxon>Pterygota</taxon>
        <taxon>Neoptera</taxon>
        <taxon>Endopterygota</taxon>
        <taxon>Hymenoptera</taxon>
        <taxon>Apocrita</taxon>
        <taxon>Aculeata</taxon>
        <taxon>Apoidea</taxon>
        <taxon>Anthophila</taxon>
        <taxon>Apidae</taxon>
        <taxon>Habropoda</taxon>
    </lineage>
</organism>
<evidence type="ECO:0000313" key="2">
    <source>
        <dbReference type="Proteomes" id="UP000053825"/>
    </source>
</evidence>
<dbReference type="Gene3D" id="3.30.420.10">
    <property type="entry name" value="Ribonuclease H-like superfamily/Ribonuclease H"/>
    <property type="match status" value="1"/>
</dbReference>
<dbReference type="AlphaFoldDB" id="A0A0L7QLH9"/>
<accession>A0A0L7QLH9</accession>
<dbReference type="InterPro" id="IPR036397">
    <property type="entry name" value="RNaseH_sf"/>
</dbReference>
<reference evidence="1 2" key="1">
    <citation type="submission" date="2015-07" db="EMBL/GenBank/DDBJ databases">
        <title>The genome of Habropoda laboriosa.</title>
        <authorList>
            <person name="Pan H."/>
            <person name="Kapheim K."/>
        </authorList>
    </citation>
    <scope>NUCLEOTIDE SEQUENCE [LARGE SCALE GENOMIC DNA]</scope>
    <source>
        <strain evidence="1">0110345459</strain>
    </source>
</reference>
<keyword evidence="2" id="KW-1185">Reference proteome</keyword>
<name>A0A0L7QLH9_9HYME</name>
<protein>
    <recommendedName>
        <fullName evidence="3">Mos1 transposase HTH domain-containing protein</fullName>
    </recommendedName>
</protein>
<evidence type="ECO:0008006" key="3">
    <source>
        <dbReference type="Google" id="ProtNLM"/>
    </source>
</evidence>
<evidence type="ECO:0000313" key="1">
    <source>
        <dbReference type="EMBL" id="KOC59404.1"/>
    </source>
</evidence>
<dbReference type="EMBL" id="KQ414924">
    <property type="protein sequence ID" value="KOC59404.1"/>
    <property type="molecule type" value="Genomic_DNA"/>
</dbReference>
<proteinExistence type="predicted"/>
<dbReference type="GO" id="GO:0003676">
    <property type="term" value="F:nucleic acid binding"/>
    <property type="evidence" value="ECO:0007669"/>
    <property type="project" value="InterPro"/>
</dbReference>
<dbReference type="Proteomes" id="UP000053825">
    <property type="component" value="Unassembled WGS sequence"/>
</dbReference>